<sequence length="43" mass="4798">MDAQHTPRTTPDDGVNQLVIGRPQARINWQRATDSHGLSAMVR</sequence>
<proteinExistence type="predicted"/>
<dbReference type="HOGENOM" id="CLU_3238536_0_0_6"/>
<dbReference type="Proteomes" id="UP000008932">
    <property type="component" value="Chromosome"/>
</dbReference>
<reference key="2">
    <citation type="submission" date="2011-06" db="EMBL/GenBank/DDBJ databases">
        <title>Complete Genome Sequence of Pseudomonas stutzeri Strain CGMCC 1.1803.</title>
        <authorList>
            <person name="Yan Y."/>
            <person name="Chen M."/>
            <person name="Lu W."/>
            <person name="Zhang W."/>
            <person name="Ping S."/>
            <person name="Lin M."/>
        </authorList>
    </citation>
    <scope>NUCLEOTIDE SEQUENCE</scope>
    <source>
        <strain>ATCC 17588</strain>
    </source>
</reference>
<evidence type="ECO:0000313" key="1">
    <source>
        <dbReference type="EMBL" id="AEJ04352.1"/>
    </source>
</evidence>
<dbReference type="EMBL" id="CP002881">
    <property type="protein sequence ID" value="AEJ04352.1"/>
    <property type="molecule type" value="Genomic_DNA"/>
</dbReference>
<evidence type="ECO:0000313" key="2">
    <source>
        <dbReference type="Proteomes" id="UP000008932"/>
    </source>
</evidence>
<dbReference type="KEGG" id="psz:PSTAB_1071"/>
<organism evidence="1 2">
    <name type="scientific">Stutzerimonas stutzeri (strain ATCC 17588 / DSM 5190 / CCUG 11256 / JCM 5965 / LMG 11199 / NBRC 14165 / NCIMB 11358 / Stanier 221)</name>
    <name type="common">Pseudomonas stutzeri</name>
    <dbReference type="NCBI Taxonomy" id="96563"/>
    <lineage>
        <taxon>Bacteria</taxon>
        <taxon>Pseudomonadati</taxon>
        <taxon>Pseudomonadota</taxon>
        <taxon>Gammaproteobacteria</taxon>
        <taxon>Pseudomonadales</taxon>
        <taxon>Pseudomonadaceae</taxon>
        <taxon>Stutzerimonas</taxon>
    </lineage>
</organism>
<dbReference type="AlphaFoldDB" id="F8H154"/>
<reference evidence="1 2" key="1">
    <citation type="journal article" date="2011" name="J. Bacteriol.">
        <title>Complete Genome Sequence of the Type Strain Pseudomonas stutzeri CGMCC 1.1803.</title>
        <authorList>
            <person name="Chen M."/>
            <person name="Yan Y."/>
            <person name="Zhang W."/>
            <person name="Lu W."/>
            <person name="Wang J."/>
            <person name="Ping S."/>
            <person name="Lin M."/>
        </authorList>
    </citation>
    <scope>NUCLEOTIDE SEQUENCE [LARGE SCALE GENOMIC DNA]</scope>
    <source>
        <strain evidence="2">ATCC 17588 / DSM 5190 / CCUG 11256 / JCM 5965 / LMG 11199 / NCIMB 11358 / Stanier 221</strain>
    </source>
</reference>
<reference evidence="2" key="3">
    <citation type="submission" date="2011-06" db="EMBL/GenBank/DDBJ databases">
        <title>Complete genome sequence of Pseudomonas stutzeri strain CGMCC 1.1803.</title>
        <authorList>
            <person name="Yan Y."/>
            <person name="Chen M."/>
            <person name="Lu W."/>
            <person name="Zhang W."/>
            <person name="Ping S."/>
            <person name="Lin M."/>
        </authorList>
    </citation>
    <scope>NUCLEOTIDE SEQUENCE [LARGE SCALE GENOMIC DNA]</scope>
    <source>
        <strain evidence="2">ATCC 17588 / DSM 5190 / CCUG 11256 / JCM 5965 / LMG 11199 / NCIMB 11358 / Stanier 221</strain>
    </source>
</reference>
<protein>
    <submittedName>
        <fullName evidence="1">Uncharacterized protein</fullName>
    </submittedName>
</protein>
<accession>F8H154</accession>
<name>F8H154_STUS2</name>
<gene>
    <name evidence="1" type="ordered locus">PSTAB_1071</name>
</gene>